<dbReference type="InterPro" id="IPR052073">
    <property type="entry name" value="Amide_Lactam_Regulators"/>
</dbReference>
<keyword evidence="2" id="KW-0805">Transcription regulation</keyword>
<dbReference type="Pfam" id="PF04082">
    <property type="entry name" value="Fungal_trans"/>
    <property type="match status" value="1"/>
</dbReference>
<evidence type="ECO:0000313" key="8">
    <source>
        <dbReference type="EMBL" id="KAF5676736.1"/>
    </source>
</evidence>
<feature type="compositionally biased region" description="Polar residues" evidence="6">
    <location>
        <begin position="39"/>
        <end position="50"/>
    </location>
</feature>
<dbReference type="AlphaFoldDB" id="A0A8H5TT27"/>
<dbReference type="EMBL" id="JAAGWQ010000031">
    <property type="protein sequence ID" value="KAF5676736.1"/>
    <property type="molecule type" value="Genomic_DNA"/>
</dbReference>
<feature type="compositionally biased region" description="Low complexity" evidence="6">
    <location>
        <begin position="21"/>
        <end position="35"/>
    </location>
</feature>
<comment type="caution">
    <text evidence="8">The sequence shown here is derived from an EMBL/GenBank/DDBJ whole genome shotgun (WGS) entry which is preliminary data.</text>
</comment>
<dbReference type="CDD" id="cd12148">
    <property type="entry name" value="fungal_TF_MHR"/>
    <property type="match status" value="1"/>
</dbReference>
<dbReference type="OrthoDB" id="25391at2759"/>
<feature type="compositionally biased region" description="Polar residues" evidence="6">
    <location>
        <begin position="562"/>
        <end position="573"/>
    </location>
</feature>
<organism evidence="8 9">
    <name type="scientific">Fusarium heterosporum</name>
    <dbReference type="NCBI Taxonomy" id="42747"/>
    <lineage>
        <taxon>Eukaryota</taxon>
        <taxon>Fungi</taxon>
        <taxon>Dikarya</taxon>
        <taxon>Ascomycota</taxon>
        <taxon>Pezizomycotina</taxon>
        <taxon>Sordariomycetes</taxon>
        <taxon>Hypocreomycetidae</taxon>
        <taxon>Hypocreales</taxon>
        <taxon>Nectriaceae</taxon>
        <taxon>Fusarium</taxon>
        <taxon>Fusarium heterosporum species complex</taxon>
    </lineage>
</organism>
<feature type="region of interest" description="Disordered" evidence="6">
    <location>
        <begin position="550"/>
        <end position="577"/>
    </location>
</feature>
<keyword evidence="4" id="KW-0804">Transcription</keyword>
<protein>
    <submittedName>
        <fullName evidence="8">Acetamidase regulatory</fullName>
    </submittedName>
</protein>
<evidence type="ECO:0000256" key="6">
    <source>
        <dbReference type="SAM" id="MobiDB-lite"/>
    </source>
</evidence>
<dbReference type="PANTHER" id="PTHR47171">
    <property type="entry name" value="FARA-RELATED"/>
    <property type="match status" value="1"/>
</dbReference>
<name>A0A8H5TT27_FUSHE</name>
<dbReference type="GO" id="GO:0003677">
    <property type="term" value="F:DNA binding"/>
    <property type="evidence" value="ECO:0007669"/>
    <property type="project" value="UniProtKB-KW"/>
</dbReference>
<accession>A0A8H5TT27</accession>
<keyword evidence="5" id="KW-0539">Nucleus</keyword>
<keyword evidence="3" id="KW-0238">DNA-binding</keyword>
<keyword evidence="1" id="KW-0862">Zinc</keyword>
<sequence>MYEKKKTRSSRAQTSRPSNIPLQPRQPDQPNQPDQRQPHQTGQQCLTAPTTPRVRLWPQDIVDPVARPSSSAGHYHHDSPSTLQDSAENEETYETRNLADSIGQDLPKVGEISRSERLYFIGTEFSNLNHLVRHRALRVDQKDVLHFGTRWLARKVPSVPEEALKLPPKALADELVRAYFVHVNRGFPIVDEDEFMESYNGSDMPKLVSLPLLNAIFLVGAHVLSSTREDCRASTYVFFRRAKLLFDYRFEQHRETYLQVALLLTWQCDNLEDIVSNSWHWIGVGARVAFGMGMHRDATSSTLNTVCKRQWVRLWWCLFQFDVMVSASFGRPQAINLEESDTPMLEESHFQGIPHGNPTFAIEHTKLCVIFSRAMRRRVAIRATEAERAAATKQADQELAAFITRLPQSLQLPHSNPDTWQAILHLSYNNFLILLHRPRPHQDPGQFSPSCATDLSICGDAVVAINSILESLRTRNTLCDLWLPSVHVLFTCLLHVASELNSSNPLVVAKSSRMFDSLLHTLRDISQYWIYAKSLLRLFEERTMWNKRQRSHTQGALDERALQQSNGNTSSPGFSLRSDPIRVTTGTHINTMGEAAAGLQPSSTQISGEPAYGFNFDFGGGMQQGLPYSDGFAQNGLEMTGNGDAMNLLPVPSVLEFLWAGVDNQYDF</sequence>
<proteinExistence type="predicted"/>
<feature type="compositionally biased region" description="Polar residues" evidence="6">
    <location>
        <begin position="10"/>
        <end position="20"/>
    </location>
</feature>
<dbReference type="InterPro" id="IPR007219">
    <property type="entry name" value="XnlR_reg_dom"/>
</dbReference>
<evidence type="ECO:0000256" key="4">
    <source>
        <dbReference type="ARBA" id="ARBA00023163"/>
    </source>
</evidence>
<evidence type="ECO:0000256" key="1">
    <source>
        <dbReference type="ARBA" id="ARBA00022833"/>
    </source>
</evidence>
<keyword evidence="9" id="KW-1185">Reference proteome</keyword>
<dbReference type="SMART" id="SM00906">
    <property type="entry name" value="Fungal_trans"/>
    <property type="match status" value="1"/>
</dbReference>
<feature type="domain" description="Xylanolytic transcriptional activator regulatory" evidence="7">
    <location>
        <begin position="278"/>
        <end position="351"/>
    </location>
</feature>
<dbReference type="GO" id="GO:0008270">
    <property type="term" value="F:zinc ion binding"/>
    <property type="evidence" value="ECO:0007669"/>
    <property type="project" value="InterPro"/>
</dbReference>
<feature type="region of interest" description="Disordered" evidence="6">
    <location>
        <begin position="1"/>
        <end position="99"/>
    </location>
</feature>
<evidence type="ECO:0000313" key="9">
    <source>
        <dbReference type="Proteomes" id="UP000567885"/>
    </source>
</evidence>
<dbReference type="Proteomes" id="UP000567885">
    <property type="component" value="Unassembled WGS sequence"/>
</dbReference>
<evidence type="ECO:0000259" key="7">
    <source>
        <dbReference type="SMART" id="SM00906"/>
    </source>
</evidence>
<dbReference type="PANTHER" id="PTHR47171:SF4">
    <property type="entry name" value="ACETAMIDASE REGULATORY PROTEIN"/>
    <property type="match status" value="1"/>
</dbReference>
<gene>
    <name evidence="8" type="ORF">FHETE_2009</name>
</gene>
<reference evidence="8 9" key="1">
    <citation type="submission" date="2020-05" db="EMBL/GenBank/DDBJ databases">
        <title>Identification and distribution of gene clusters putatively required for synthesis of sphingolipid metabolism inhibitors in phylogenetically diverse species of the filamentous fungus Fusarium.</title>
        <authorList>
            <person name="Kim H.-S."/>
            <person name="Busman M."/>
            <person name="Brown D.W."/>
            <person name="Divon H."/>
            <person name="Uhlig S."/>
            <person name="Proctor R.H."/>
        </authorList>
    </citation>
    <scope>NUCLEOTIDE SEQUENCE [LARGE SCALE GENOMIC DNA]</scope>
    <source>
        <strain evidence="8 9">NRRL 20693</strain>
    </source>
</reference>
<evidence type="ECO:0000256" key="5">
    <source>
        <dbReference type="ARBA" id="ARBA00023242"/>
    </source>
</evidence>
<evidence type="ECO:0000256" key="3">
    <source>
        <dbReference type="ARBA" id="ARBA00023125"/>
    </source>
</evidence>
<dbReference type="GO" id="GO:0006351">
    <property type="term" value="P:DNA-templated transcription"/>
    <property type="evidence" value="ECO:0007669"/>
    <property type="project" value="InterPro"/>
</dbReference>
<evidence type="ECO:0000256" key="2">
    <source>
        <dbReference type="ARBA" id="ARBA00023015"/>
    </source>
</evidence>